<sequence length="242" mass="28362">PHKNFTILIRKPFVVVGDENAKTVKRRADSTVNWAVTQLKKRYFKKDPTHIIDVWLFKDKASYRKNTKLLFNDTPDTPYGYYSPTDRALVMNISTGGGTLVHEIVHPFIASNFPKCPSWFNEGLASLYEQCGEEKGLIHGYTNWRLKGLKQTIRAKKVPSFKTLCSTTRNEFYNKDPGSNYSQARYLCYYLQQKGLLQKYYKTFRENVKTDPTGYRSLQKVLKRKDISTFQKEWEKWVMALR</sequence>
<accession>A0A3B1DIV5</accession>
<protein>
    <recommendedName>
        <fullName evidence="2">DUF1570 domain-containing protein</fullName>
    </recommendedName>
</protein>
<dbReference type="EMBL" id="UOGL01000680">
    <property type="protein sequence ID" value="VAX42686.1"/>
    <property type="molecule type" value="Genomic_DNA"/>
</dbReference>
<name>A0A3B1DIV5_9ZZZZ</name>
<reference evidence="1" key="1">
    <citation type="submission" date="2018-06" db="EMBL/GenBank/DDBJ databases">
        <authorList>
            <person name="Zhirakovskaya E."/>
        </authorList>
    </citation>
    <scope>NUCLEOTIDE SEQUENCE</scope>
</reference>
<feature type="non-terminal residue" evidence="1">
    <location>
        <position position="1"/>
    </location>
</feature>
<evidence type="ECO:0008006" key="2">
    <source>
        <dbReference type="Google" id="ProtNLM"/>
    </source>
</evidence>
<evidence type="ECO:0000313" key="1">
    <source>
        <dbReference type="EMBL" id="VAX42686.1"/>
    </source>
</evidence>
<organism evidence="1">
    <name type="scientific">hydrothermal vent metagenome</name>
    <dbReference type="NCBI Taxonomy" id="652676"/>
    <lineage>
        <taxon>unclassified sequences</taxon>
        <taxon>metagenomes</taxon>
        <taxon>ecological metagenomes</taxon>
    </lineage>
</organism>
<dbReference type="AlphaFoldDB" id="A0A3B1DIV5"/>
<proteinExistence type="predicted"/>
<gene>
    <name evidence="1" type="ORF">MNBD_PLANCTO02-449</name>
</gene>